<proteinExistence type="predicted"/>
<keyword evidence="4" id="KW-1185">Reference proteome</keyword>
<dbReference type="OrthoDB" id="3219396at2759"/>
<reference evidence="3 4" key="1">
    <citation type="journal article" date="2010" name="Cell">
        <title>The genome of Naegleria gruberi illuminates early eukaryotic versatility.</title>
        <authorList>
            <person name="Fritz-Laylin L.K."/>
            <person name="Prochnik S.E."/>
            <person name="Ginger M.L."/>
            <person name="Dacks J.B."/>
            <person name="Carpenter M.L."/>
            <person name="Field M.C."/>
            <person name="Kuo A."/>
            <person name="Paredez A."/>
            <person name="Chapman J."/>
            <person name="Pham J."/>
            <person name="Shu S."/>
            <person name="Neupane R."/>
            <person name="Cipriano M."/>
            <person name="Mancuso J."/>
            <person name="Tu H."/>
            <person name="Salamov A."/>
            <person name="Lindquist E."/>
            <person name="Shapiro H."/>
            <person name="Lucas S."/>
            <person name="Grigoriev I.V."/>
            <person name="Cande W.Z."/>
            <person name="Fulton C."/>
            <person name="Rokhsar D.S."/>
            <person name="Dawson S.C."/>
        </authorList>
    </citation>
    <scope>NUCLEOTIDE SEQUENCE [LARGE SCALE GENOMIC DNA]</scope>
    <source>
        <strain evidence="3 4">NEG-M</strain>
    </source>
</reference>
<evidence type="ECO:0000313" key="4">
    <source>
        <dbReference type="Proteomes" id="UP000006671"/>
    </source>
</evidence>
<dbReference type="VEuPathDB" id="AmoebaDB:NAEGRDRAFT_72699"/>
<name>D2VUK8_NAEGR</name>
<sequence length="164" mass="19311">MSNFVDLPSELQIEIFSILSVKHLGNILSINKKIHEQLVQSETFWRTLIKNYSKVIGEKAYRVEQASQELFEIENVKKQFIEMIEMKKRKAEDFQEMSMQLEYMLIELEMVQKEMNAQNETVLLLGGTISDQLNNRIESLKQQAESVKKQKEEIEEKLKKTIID</sequence>
<evidence type="ECO:0000256" key="1">
    <source>
        <dbReference type="SAM" id="Coils"/>
    </source>
</evidence>
<dbReference type="InterPro" id="IPR036047">
    <property type="entry name" value="F-box-like_dom_sf"/>
</dbReference>
<dbReference type="KEGG" id="ngr:NAEGRDRAFT_72699"/>
<dbReference type="AlphaFoldDB" id="D2VUK8"/>
<dbReference type="RefSeq" id="XP_002672271.1">
    <property type="nucleotide sequence ID" value="XM_002672225.1"/>
</dbReference>
<dbReference type="Gene3D" id="1.20.1280.50">
    <property type="match status" value="1"/>
</dbReference>
<dbReference type="GeneID" id="8854151"/>
<gene>
    <name evidence="3" type="ORF">NAEGRDRAFT_72699</name>
</gene>
<dbReference type="Proteomes" id="UP000006671">
    <property type="component" value="Unassembled WGS sequence"/>
</dbReference>
<protein>
    <recommendedName>
        <fullName evidence="2">F-box domain-containing protein</fullName>
    </recommendedName>
</protein>
<evidence type="ECO:0000313" key="3">
    <source>
        <dbReference type="EMBL" id="EFC39527.1"/>
    </source>
</evidence>
<dbReference type="EMBL" id="GG738899">
    <property type="protein sequence ID" value="EFC39527.1"/>
    <property type="molecule type" value="Genomic_DNA"/>
</dbReference>
<evidence type="ECO:0000259" key="2">
    <source>
        <dbReference type="PROSITE" id="PS50181"/>
    </source>
</evidence>
<feature type="domain" description="F-box" evidence="2">
    <location>
        <begin position="1"/>
        <end position="48"/>
    </location>
</feature>
<dbReference type="InParanoid" id="D2VUK8"/>
<dbReference type="SUPFAM" id="SSF81383">
    <property type="entry name" value="F-box domain"/>
    <property type="match status" value="1"/>
</dbReference>
<accession>D2VUK8</accession>
<keyword evidence="1" id="KW-0175">Coiled coil</keyword>
<dbReference type="InterPro" id="IPR001810">
    <property type="entry name" value="F-box_dom"/>
</dbReference>
<organism evidence="4">
    <name type="scientific">Naegleria gruberi</name>
    <name type="common">Amoeba</name>
    <dbReference type="NCBI Taxonomy" id="5762"/>
    <lineage>
        <taxon>Eukaryota</taxon>
        <taxon>Discoba</taxon>
        <taxon>Heterolobosea</taxon>
        <taxon>Tetramitia</taxon>
        <taxon>Eutetramitia</taxon>
        <taxon>Vahlkampfiidae</taxon>
        <taxon>Naegleria</taxon>
    </lineage>
</organism>
<dbReference type="PROSITE" id="PS50181">
    <property type="entry name" value="FBOX"/>
    <property type="match status" value="1"/>
</dbReference>
<feature type="coiled-coil region" evidence="1">
    <location>
        <begin position="130"/>
        <end position="164"/>
    </location>
</feature>